<name>A0A1J8QFT8_9AGAM</name>
<dbReference type="OrthoDB" id="2682431at2759"/>
<sequence>LLKNLGNIASIGAGGAAIVGAVDGSSNSTILKRQAPNEVDLAALLNGATSQFDARTAPKVSSSEVSGVESALGKVAGVASAGGFVASLLSAFDGSSNSTKREWTAIDGIGPDSLPIVETIPQFDERGFTIPASVTTLLKNLGNVASIGAGAAAIAGAVDGSSNSTFLKREASDANLGNVASIGAGAAAIAGAVDGSSNSTFLKREVDQPSNGVDLASLLDGVPPQFEDRSVSSGEVSGLESVLGKAAGVASAGGFIASLLSAFDGSSTSASANSASAKRSTSDSGTSIPPDVLSMLQQIISQTQDTGINTQLASLD</sequence>
<evidence type="ECO:0000313" key="1">
    <source>
        <dbReference type="EMBL" id="OJA19797.1"/>
    </source>
</evidence>
<accession>A0A1J8QFT8</accession>
<feature type="non-terminal residue" evidence="1">
    <location>
        <position position="316"/>
    </location>
</feature>
<dbReference type="Proteomes" id="UP000183567">
    <property type="component" value="Unassembled WGS sequence"/>
</dbReference>
<keyword evidence="2" id="KW-1185">Reference proteome</keyword>
<comment type="caution">
    <text evidence="1">The sequence shown here is derived from an EMBL/GenBank/DDBJ whole genome shotgun (WGS) entry which is preliminary data.</text>
</comment>
<feature type="non-terminal residue" evidence="1">
    <location>
        <position position="1"/>
    </location>
</feature>
<dbReference type="AlphaFoldDB" id="A0A1J8QFT8"/>
<evidence type="ECO:0000313" key="2">
    <source>
        <dbReference type="Proteomes" id="UP000183567"/>
    </source>
</evidence>
<reference evidence="1 2" key="1">
    <citation type="submission" date="2016-03" db="EMBL/GenBank/DDBJ databases">
        <title>Comparative genomics of the ectomycorrhizal sister species Rhizopogon vinicolor and Rhizopogon vesiculosus (Basidiomycota: Boletales) reveals a divergence of the mating type B locus.</title>
        <authorList>
            <person name="Mujic A.B."/>
            <person name="Kuo A."/>
            <person name="Tritt A."/>
            <person name="Lipzen A."/>
            <person name="Chen C."/>
            <person name="Johnson J."/>
            <person name="Sharma A."/>
            <person name="Barry K."/>
            <person name="Grigoriev I.V."/>
            <person name="Spatafora J.W."/>
        </authorList>
    </citation>
    <scope>NUCLEOTIDE SEQUENCE [LARGE SCALE GENOMIC DNA]</scope>
    <source>
        <strain evidence="1 2">AM-OR11-056</strain>
    </source>
</reference>
<gene>
    <name evidence="1" type="ORF">AZE42_05612</name>
</gene>
<proteinExistence type="predicted"/>
<protein>
    <submittedName>
        <fullName evidence="1">Uncharacterized protein</fullName>
    </submittedName>
</protein>
<dbReference type="EMBL" id="LVVM01000886">
    <property type="protein sequence ID" value="OJA19797.1"/>
    <property type="molecule type" value="Genomic_DNA"/>
</dbReference>
<organism evidence="1 2">
    <name type="scientific">Rhizopogon vesiculosus</name>
    <dbReference type="NCBI Taxonomy" id="180088"/>
    <lineage>
        <taxon>Eukaryota</taxon>
        <taxon>Fungi</taxon>
        <taxon>Dikarya</taxon>
        <taxon>Basidiomycota</taxon>
        <taxon>Agaricomycotina</taxon>
        <taxon>Agaricomycetes</taxon>
        <taxon>Agaricomycetidae</taxon>
        <taxon>Boletales</taxon>
        <taxon>Suillineae</taxon>
        <taxon>Rhizopogonaceae</taxon>
        <taxon>Rhizopogon</taxon>
    </lineage>
</organism>